<dbReference type="EMBL" id="JANAKD010000708">
    <property type="protein sequence ID" value="KAJ3490009.1"/>
    <property type="molecule type" value="Genomic_DNA"/>
</dbReference>
<sequence length="279" mass="30805">MATHDNISIWSCENGPSETVSVERLRYAVQCFFGVPCKLVKLAQGGYHKVYEVRAIEDKFHQENAVDAVDRVAFPAFPGDKMKSEIATLKYIASHTSISVPEVLAWSSEASNPVGYLADLFSLRFEKTGSLYCPLLPSESLSPHPSNTLDDIVFEVGSVVSGPFYRMASHAIDYPTTDLPAHLNSSPSSLSAKGLHPLRGPFNTSSDYLAHYLRATLFKITKFPNETIEDIYLLDGTVDATAEPAREENEKTMHNAMRTIEKAIQLCYVYPGDAPVHSV</sequence>
<protein>
    <submittedName>
        <fullName evidence="1">Uncharacterized protein</fullName>
    </submittedName>
</protein>
<evidence type="ECO:0000313" key="2">
    <source>
        <dbReference type="Proteomes" id="UP001148737"/>
    </source>
</evidence>
<keyword evidence="2" id="KW-1185">Reference proteome</keyword>
<organism evidence="1 2">
    <name type="scientific">Lecanicillium saksenae</name>
    <dbReference type="NCBI Taxonomy" id="468837"/>
    <lineage>
        <taxon>Eukaryota</taxon>
        <taxon>Fungi</taxon>
        <taxon>Dikarya</taxon>
        <taxon>Ascomycota</taxon>
        <taxon>Pezizomycotina</taxon>
        <taxon>Sordariomycetes</taxon>
        <taxon>Hypocreomycetidae</taxon>
        <taxon>Hypocreales</taxon>
        <taxon>Cordycipitaceae</taxon>
        <taxon>Lecanicillium</taxon>
    </lineage>
</organism>
<proteinExistence type="predicted"/>
<name>A0ACC1QTL5_9HYPO</name>
<reference evidence="1" key="1">
    <citation type="submission" date="2022-07" db="EMBL/GenBank/DDBJ databases">
        <title>Genome Sequence of Lecanicillium saksenae.</title>
        <authorList>
            <person name="Buettner E."/>
        </authorList>
    </citation>
    <scope>NUCLEOTIDE SEQUENCE</scope>
    <source>
        <strain evidence="1">VT-O1</strain>
    </source>
</reference>
<gene>
    <name evidence="1" type="ORF">NLG97_g5871</name>
</gene>
<comment type="caution">
    <text evidence="1">The sequence shown here is derived from an EMBL/GenBank/DDBJ whole genome shotgun (WGS) entry which is preliminary data.</text>
</comment>
<dbReference type="Proteomes" id="UP001148737">
    <property type="component" value="Unassembled WGS sequence"/>
</dbReference>
<accession>A0ACC1QTL5</accession>
<evidence type="ECO:0000313" key="1">
    <source>
        <dbReference type="EMBL" id="KAJ3490009.1"/>
    </source>
</evidence>